<dbReference type="eggNOG" id="KOG0819">
    <property type="taxonomic scope" value="Eukaryota"/>
</dbReference>
<dbReference type="PANTHER" id="PTHR10502:SF102">
    <property type="entry name" value="ANNEXIN B11"/>
    <property type="match status" value="1"/>
</dbReference>
<evidence type="ECO:0000256" key="3">
    <source>
        <dbReference type="ARBA" id="ARBA00023216"/>
    </source>
</evidence>
<evidence type="ECO:0000256" key="1">
    <source>
        <dbReference type="ARBA" id="ARBA00007831"/>
    </source>
</evidence>
<feature type="compositionally biased region" description="Low complexity" evidence="5">
    <location>
        <begin position="226"/>
        <end position="236"/>
    </location>
</feature>
<sequence length="568" mass="62545">MHDDGAGRCGTRTEHCLLRPGRSITTTNEIDPVLVITRYPQLGIFSFHPEIFPVTSKYLSPAQLPQRTLLYILPLFSWTTLLALPSHLTSTSTTQTAMYGQQNNYGTPPPQQWGQAPPQGYQPGYQNGPPAATYGAHPSQQQQWGAPPGPPQHQPYGAPPANQYGAPPQHQQGYGGHSPQPPFGAPSPAPAGYGVPPIAPPQGQYGASSPYPQQPPQQGFGGPQQGYGSQPQGQGPMMYLGVPIPAPPPAVPVSTLAGYDARFDAERIRKATKGFGTDERTIIDTLSPLDAFQMDVLSRTYEQTVGRSLKTTLEKELSSWLEYTLVLLSLGPLGGDVYLLHRACKGMGTHEDLLNEVLLGRTNQEIFLLKEAYRRTYNKDLVQIVQGELSMKTERMFNMALSGQRDESPYLNHQLVQQDVETLYRAGPGKIGTDEIAICGILISRSKEHLKAIAQAFPARHRVSLSQMIKSEFSGHMCDALFFIARGVEADGDGVVRDCELLHAAMAGMGTKDERMIYRLVRNHWNRARFNAIKNQYQVLYRNSLRRAVEGETTGKYEKALVGIIEQN</sequence>
<dbReference type="GO" id="GO:0001786">
    <property type="term" value="F:phosphatidylserine binding"/>
    <property type="evidence" value="ECO:0000318"/>
    <property type="project" value="GO_Central"/>
</dbReference>
<dbReference type="Proteomes" id="UP000002149">
    <property type="component" value="Chromosome 5"/>
</dbReference>
<dbReference type="SUPFAM" id="SSF47874">
    <property type="entry name" value="Annexin"/>
    <property type="match status" value="1"/>
</dbReference>
<dbReference type="EMBL" id="AE017345">
    <property type="protein sequence ID" value="AAW43432.1"/>
    <property type="molecule type" value="Genomic_DNA"/>
</dbReference>
<feature type="compositionally biased region" description="Low complexity" evidence="5">
    <location>
        <begin position="112"/>
        <end position="131"/>
    </location>
</feature>
<dbReference type="PANTHER" id="PTHR10502">
    <property type="entry name" value="ANNEXIN"/>
    <property type="match status" value="1"/>
</dbReference>
<keyword evidence="7" id="KW-1185">Reference proteome</keyword>
<keyword evidence="3 4" id="KW-0041">Annexin</keyword>
<feature type="compositionally biased region" description="Pro residues" evidence="5">
    <location>
        <begin position="179"/>
        <end position="189"/>
    </location>
</feature>
<keyword evidence="4" id="KW-0111">Calcium/phospholipid-binding</keyword>
<dbReference type="Gene3D" id="1.10.220.10">
    <property type="entry name" value="Annexin"/>
    <property type="match status" value="4"/>
</dbReference>
<dbReference type="RefSeq" id="XP_570739.1">
    <property type="nucleotide sequence ID" value="XM_570739.2"/>
</dbReference>
<dbReference type="InterPro" id="IPR037104">
    <property type="entry name" value="Annexin_sf"/>
</dbReference>
<dbReference type="Pfam" id="PF00191">
    <property type="entry name" value="Annexin"/>
    <property type="match status" value="4"/>
</dbReference>
<protein>
    <recommendedName>
        <fullName evidence="4">Annexin</fullName>
    </recommendedName>
</protein>
<dbReference type="GO" id="GO:0005886">
    <property type="term" value="C:plasma membrane"/>
    <property type="evidence" value="ECO:0000318"/>
    <property type="project" value="GO_Central"/>
</dbReference>
<dbReference type="SMART" id="SM00335">
    <property type="entry name" value="ANX"/>
    <property type="match status" value="4"/>
</dbReference>
<keyword evidence="4" id="KW-0106">Calcium</keyword>
<reference evidence="6 7" key="1">
    <citation type="journal article" date="2005" name="Science">
        <title>The genome of the basidiomycetous yeast and human pathogen Cryptococcus neoformans.</title>
        <authorList>
            <person name="Loftus B.J."/>
            <person name="Fung E."/>
            <person name="Roncaglia P."/>
            <person name="Rowley D."/>
            <person name="Amedeo P."/>
            <person name="Bruno D."/>
            <person name="Vamathevan J."/>
            <person name="Miranda M."/>
            <person name="Anderson I.J."/>
            <person name="Fraser J.A."/>
            <person name="Allen J.E."/>
            <person name="Bosdet I.E."/>
            <person name="Brent M.R."/>
            <person name="Chiu R."/>
            <person name="Doering T.L."/>
            <person name="Donlin M.J."/>
            <person name="D'Souza C.A."/>
            <person name="Fox D.S."/>
            <person name="Grinberg V."/>
            <person name="Fu J."/>
            <person name="Fukushima M."/>
            <person name="Haas B.J."/>
            <person name="Huang J.C."/>
            <person name="Janbon G."/>
            <person name="Jones S.J."/>
            <person name="Koo H.L."/>
            <person name="Krzywinski M.I."/>
            <person name="Kwon-Chung J.K."/>
            <person name="Lengeler K.B."/>
            <person name="Maiti R."/>
            <person name="Marra M.A."/>
            <person name="Marra R.E."/>
            <person name="Mathewson C.A."/>
            <person name="Mitchell T.G."/>
            <person name="Pertea M."/>
            <person name="Riggs F.R."/>
            <person name="Salzberg S.L."/>
            <person name="Schein J.E."/>
            <person name="Shvartsbeyn A."/>
            <person name="Shin H."/>
            <person name="Shumway M."/>
            <person name="Specht C.A."/>
            <person name="Suh B.B."/>
            <person name="Tenney A."/>
            <person name="Utterback T.R."/>
            <person name="Wickes B.L."/>
            <person name="Wortman J.R."/>
            <person name="Wye N.H."/>
            <person name="Kronstad J.W."/>
            <person name="Lodge J.K."/>
            <person name="Heitman J."/>
            <person name="Davis R.W."/>
            <person name="Fraser C.M."/>
            <person name="Hyman R.W."/>
        </authorList>
    </citation>
    <scope>NUCLEOTIDE SEQUENCE [LARGE SCALE GENOMIC DNA]</scope>
    <source>
        <strain evidence="7">JEC21 / ATCC MYA-565</strain>
    </source>
</reference>
<dbReference type="InterPro" id="IPR018502">
    <property type="entry name" value="Annexin_repeat"/>
</dbReference>
<comment type="domain">
    <text evidence="4">A pair of annexin repeats may form one binding site for calcium and phospholipid.</text>
</comment>
<dbReference type="VEuPathDB" id="FungiDB:CNE01410"/>
<dbReference type="GeneID" id="3257977"/>
<feature type="region of interest" description="Disordered" evidence="5">
    <location>
        <begin position="99"/>
        <end position="240"/>
    </location>
</feature>
<dbReference type="PROSITE" id="PS51897">
    <property type="entry name" value="ANNEXIN_2"/>
    <property type="match status" value="4"/>
</dbReference>
<evidence type="ECO:0000256" key="2">
    <source>
        <dbReference type="ARBA" id="ARBA00022737"/>
    </source>
</evidence>
<proteinExistence type="inferred from homology"/>
<gene>
    <name evidence="6" type="ordered locus">CNE01410</name>
</gene>
<dbReference type="GO" id="GO:0012506">
    <property type="term" value="C:vesicle membrane"/>
    <property type="evidence" value="ECO:0000318"/>
    <property type="project" value="GO_Central"/>
</dbReference>
<dbReference type="GO" id="GO:0005544">
    <property type="term" value="F:calcium-dependent phospholipid binding"/>
    <property type="evidence" value="ECO:0000318"/>
    <property type="project" value="GO_Central"/>
</dbReference>
<evidence type="ECO:0000313" key="7">
    <source>
        <dbReference type="Proteomes" id="UP000002149"/>
    </source>
</evidence>
<name>Q5KH36_CRYD1</name>
<dbReference type="InterPro" id="IPR001464">
    <property type="entry name" value="Annexin"/>
</dbReference>
<dbReference type="PaxDb" id="214684-Q5KH36"/>
<evidence type="ECO:0000256" key="5">
    <source>
        <dbReference type="SAM" id="MobiDB-lite"/>
    </source>
</evidence>
<dbReference type="GO" id="GO:0005634">
    <property type="term" value="C:nucleus"/>
    <property type="evidence" value="ECO:0000318"/>
    <property type="project" value="GO_Central"/>
</dbReference>
<accession>Q5KH36</accession>
<comment type="similarity">
    <text evidence="1 4">Belongs to the annexin family.</text>
</comment>
<dbReference type="HOGENOM" id="CLU_025300_4_2_1"/>
<evidence type="ECO:0000256" key="4">
    <source>
        <dbReference type="RuleBase" id="RU003540"/>
    </source>
</evidence>
<dbReference type="PRINTS" id="PR00196">
    <property type="entry name" value="ANNEXIN"/>
</dbReference>
<dbReference type="InParanoid" id="Q5KH36"/>
<dbReference type="OrthoDB" id="37886at2759"/>
<dbReference type="PROSITE" id="PS00223">
    <property type="entry name" value="ANNEXIN_1"/>
    <property type="match status" value="1"/>
</dbReference>
<dbReference type="KEGG" id="cne:CNE01410"/>
<dbReference type="STRING" id="214684.Q5KH36"/>
<evidence type="ECO:0000313" key="6">
    <source>
        <dbReference type="EMBL" id="AAW43432.1"/>
    </source>
</evidence>
<organism evidence="6 7">
    <name type="scientific">Cryptococcus deneoformans (strain JEC21 / ATCC MYA-565)</name>
    <name type="common">Cryptococcus neoformans var. neoformans serotype D</name>
    <dbReference type="NCBI Taxonomy" id="214684"/>
    <lineage>
        <taxon>Eukaryota</taxon>
        <taxon>Fungi</taxon>
        <taxon>Dikarya</taxon>
        <taxon>Basidiomycota</taxon>
        <taxon>Agaricomycotina</taxon>
        <taxon>Tremellomycetes</taxon>
        <taxon>Tremellales</taxon>
        <taxon>Cryptococcaceae</taxon>
        <taxon>Cryptococcus</taxon>
        <taxon>Cryptococcus neoformans species complex</taxon>
    </lineage>
</organism>
<dbReference type="OMA" id="VRGPLMQ"/>
<dbReference type="InterPro" id="IPR018252">
    <property type="entry name" value="Annexin_repeat_CS"/>
</dbReference>
<dbReference type="AlphaFoldDB" id="Q5KH36"/>
<dbReference type="GO" id="GO:0005737">
    <property type="term" value="C:cytoplasm"/>
    <property type="evidence" value="ECO:0000318"/>
    <property type="project" value="GO_Central"/>
</dbReference>
<keyword evidence="2 4" id="KW-0677">Repeat</keyword>
<dbReference type="GO" id="GO:0005509">
    <property type="term" value="F:calcium ion binding"/>
    <property type="evidence" value="ECO:0007669"/>
    <property type="project" value="InterPro"/>
</dbReference>